<name>A0AAP0K6M2_9MAGN</name>
<dbReference type="SUPFAM" id="SSF51182">
    <property type="entry name" value="RmlC-like cupins"/>
    <property type="match status" value="1"/>
</dbReference>
<evidence type="ECO:0000313" key="8">
    <source>
        <dbReference type="Proteomes" id="UP001417504"/>
    </source>
</evidence>
<sequence length="418" mass="45990">MAHELLLFCICFLFLFHGSTAQDFPSQGDDHQVCRFLKLKPLQLNPNLISVASEAGETAMWDPLDEQLRCIDAVLIRKVISPQGLSLPSYVATNELSYVVQGTGILGAIGSGCPETREKLNIGDFMALPTGTIKWIYNDGLEPLIIISFRQGSKRQQHSLGGTSRLPNSINDQLLQSYAANNVFAGFAKETLENIYKVDKEIVTKMQGRQGDSRGETVHVLDPSTMERHKEEQRQQISQQQPSNNVCNITFRIKGKDPTNIVTSNEGGTIHDVNGTHYLILKQLQLSALTGDVYSNTLSGPVFNANAYIIICAIRGSGRVQIVGDSPTPAHDGQLREGEIILVPQGFATTTLTGKDGFKWVVFKTNSDPTLISFSGTTSVIQALSTGVLMNMYRINKDQVQDLKYNRNESGLYPPSRA</sequence>
<keyword evidence="2" id="KW-0758">Storage protein</keyword>
<evidence type="ECO:0000256" key="4">
    <source>
        <dbReference type="ARBA" id="ARBA00023157"/>
    </source>
</evidence>
<protein>
    <recommendedName>
        <fullName evidence="6">Cupin type-1 domain-containing protein</fullName>
    </recommendedName>
</protein>
<comment type="similarity">
    <text evidence="1">Belongs to the 11S seed storage protein (globulins) family.</text>
</comment>
<keyword evidence="3" id="KW-0708">Seed storage protein</keyword>
<gene>
    <name evidence="7" type="ORF">Sjap_006218</name>
</gene>
<evidence type="ECO:0000256" key="1">
    <source>
        <dbReference type="ARBA" id="ARBA00007178"/>
    </source>
</evidence>
<dbReference type="InterPro" id="IPR050253">
    <property type="entry name" value="Seed_Storage-Functional"/>
</dbReference>
<keyword evidence="5" id="KW-0732">Signal</keyword>
<dbReference type="PANTHER" id="PTHR31189">
    <property type="entry name" value="OS03G0336100 PROTEIN-RELATED"/>
    <property type="match status" value="1"/>
</dbReference>
<feature type="signal peptide" evidence="5">
    <location>
        <begin position="1"/>
        <end position="21"/>
    </location>
</feature>
<feature type="chain" id="PRO_5043049812" description="Cupin type-1 domain-containing protein" evidence="5">
    <location>
        <begin position="22"/>
        <end position="418"/>
    </location>
</feature>
<keyword evidence="4" id="KW-1015">Disulfide bond</keyword>
<comment type="caution">
    <text evidence="7">The sequence shown here is derived from an EMBL/GenBank/DDBJ whole genome shotgun (WGS) entry which is preliminary data.</text>
</comment>
<feature type="domain" description="Cupin type-1" evidence="6">
    <location>
        <begin position="251"/>
        <end position="401"/>
    </location>
</feature>
<feature type="domain" description="Cupin type-1" evidence="6">
    <location>
        <begin position="42"/>
        <end position="204"/>
    </location>
</feature>
<dbReference type="InterPro" id="IPR014710">
    <property type="entry name" value="RmlC-like_jellyroll"/>
</dbReference>
<dbReference type="SMART" id="SM00835">
    <property type="entry name" value="Cupin_1"/>
    <property type="match status" value="2"/>
</dbReference>
<evidence type="ECO:0000259" key="6">
    <source>
        <dbReference type="SMART" id="SM00835"/>
    </source>
</evidence>
<proteinExistence type="inferred from homology"/>
<dbReference type="Proteomes" id="UP001417504">
    <property type="component" value="Unassembled WGS sequence"/>
</dbReference>
<evidence type="ECO:0000256" key="3">
    <source>
        <dbReference type="ARBA" id="ARBA00023129"/>
    </source>
</evidence>
<dbReference type="PRINTS" id="PR00439">
    <property type="entry name" value="11SGLOBULIN"/>
</dbReference>
<organism evidence="7 8">
    <name type="scientific">Stephania japonica</name>
    <dbReference type="NCBI Taxonomy" id="461633"/>
    <lineage>
        <taxon>Eukaryota</taxon>
        <taxon>Viridiplantae</taxon>
        <taxon>Streptophyta</taxon>
        <taxon>Embryophyta</taxon>
        <taxon>Tracheophyta</taxon>
        <taxon>Spermatophyta</taxon>
        <taxon>Magnoliopsida</taxon>
        <taxon>Ranunculales</taxon>
        <taxon>Menispermaceae</taxon>
        <taxon>Menispermoideae</taxon>
        <taxon>Cissampelideae</taxon>
        <taxon>Stephania</taxon>
    </lineage>
</organism>
<keyword evidence="8" id="KW-1185">Reference proteome</keyword>
<dbReference type="EMBL" id="JBBNAE010000002">
    <property type="protein sequence ID" value="KAK9146315.1"/>
    <property type="molecule type" value="Genomic_DNA"/>
</dbReference>
<evidence type="ECO:0000313" key="7">
    <source>
        <dbReference type="EMBL" id="KAK9146315.1"/>
    </source>
</evidence>
<reference evidence="7 8" key="1">
    <citation type="submission" date="2024-01" db="EMBL/GenBank/DDBJ databases">
        <title>Genome assemblies of Stephania.</title>
        <authorList>
            <person name="Yang L."/>
        </authorList>
    </citation>
    <scope>NUCLEOTIDE SEQUENCE [LARGE SCALE GENOMIC DNA]</scope>
    <source>
        <strain evidence="7">QJT</strain>
        <tissue evidence="7">Leaf</tissue>
    </source>
</reference>
<dbReference type="Gene3D" id="2.60.120.10">
    <property type="entry name" value="Jelly Rolls"/>
    <property type="match status" value="2"/>
</dbReference>
<dbReference type="GO" id="GO:0045735">
    <property type="term" value="F:nutrient reservoir activity"/>
    <property type="evidence" value="ECO:0007669"/>
    <property type="project" value="UniProtKB-KW"/>
</dbReference>
<dbReference type="Pfam" id="PF00190">
    <property type="entry name" value="Cupin_1"/>
    <property type="match status" value="2"/>
</dbReference>
<dbReference type="AlphaFoldDB" id="A0AAP0K6M2"/>
<accession>A0AAP0K6M2</accession>
<dbReference type="PANTHER" id="PTHR31189:SF54">
    <property type="entry name" value="11S GLOBULIN SEED STORAGE PROTEIN 2-LIKE"/>
    <property type="match status" value="1"/>
</dbReference>
<evidence type="ECO:0000256" key="2">
    <source>
        <dbReference type="ARBA" id="ARBA00022761"/>
    </source>
</evidence>
<dbReference type="InterPro" id="IPR006044">
    <property type="entry name" value="11S_seedstore_pln"/>
</dbReference>
<evidence type="ECO:0000256" key="5">
    <source>
        <dbReference type="SAM" id="SignalP"/>
    </source>
</evidence>
<dbReference type="InterPro" id="IPR011051">
    <property type="entry name" value="RmlC_Cupin_sf"/>
</dbReference>
<dbReference type="InterPro" id="IPR006045">
    <property type="entry name" value="Cupin_1"/>
</dbReference>